<proteinExistence type="predicted"/>
<dbReference type="PANTHER" id="PTHR15422:SF24">
    <property type="entry name" value="DOMON RELATED DOMAIN-CONTAINING PROTEIN"/>
    <property type="match status" value="1"/>
</dbReference>
<feature type="region of interest" description="Disordered" evidence="11">
    <location>
        <begin position="273"/>
        <end position="331"/>
    </location>
</feature>
<reference evidence="15" key="1">
    <citation type="journal article" date="2016" name="Nat. Commun.">
        <title>The Gonium pectorale genome demonstrates co-option of cell cycle regulation during the evolution of multicellularity.</title>
        <authorList>
            <person name="Hanschen E.R."/>
            <person name="Marriage T.N."/>
            <person name="Ferris P.J."/>
            <person name="Hamaji T."/>
            <person name="Toyoda A."/>
            <person name="Fujiyama A."/>
            <person name="Neme R."/>
            <person name="Noguchi H."/>
            <person name="Minakuchi Y."/>
            <person name="Suzuki M."/>
            <person name="Kawai-Toyooka H."/>
            <person name="Smith D.R."/>
            <person name="Sparks H."/>
            <person name="Anderson J."/>
            <person name="Bakaric R."/>
            <person name="Luria V."/>
            <person name="Karger A."/>
            <person name="Kirschner M.W."/>
            <person name="Durand P.M."/>
            <person name="Michod R.E."/>
            <person name="Nozaki H."/>
            <person name="Olson B.J."/>
        </authorList>
    </citation>
    <scope>NUCLEOTIDE SEQUENCE [LARGE SCALE GENOMIC DNA]</scope>
    <source>
        <strain evidence="15">NIES-2863</strain>
    </source>
</reference>
<evidence type="ECO:0000256" key="3">
    <source>
        <dbReference type="ARBA" id="ARBA00022448"/>
    </source>
</evidence>
<name>A0A150GBF9_GONPE</name>
<evidence type="ECO:0000313" key="14">
    <source>
        <dbReference type="EMBL" id="KXZ47181.1"/>
    </source>
</evidence>
<dbReference type="GO" id="GO:0046872">
    <property type="term" value="F:metal ion binding"/>
    <property type="evidence" value="ECO:0007669"/>
    <property type="project" value="UniProtKB-KW"/>
</dbReference>
<keyword evidence="9" id="KW-0408">Iron</keyword>
<evidence type="ECO:0000256" key="12">
    <source>
        <dbReference type="SAM" id="Phobius"/>
    </source>
</evidence>
<feature type="transmembrane region" description="Helical" evidence="12">
    <location>
        <begin position="386"/>
        <end position="405"/>
    </location>
</feature>
<dbReference type="Proteomes" id="UP000075714">
    <property type="component" value="Unassembled WGS sequence"/>
</dbReference>
<dbReference type="GO" id="GO:0020037">
    <property type="term" value="F:heme binding"/>
    <property type="evidence" value="ECO:0007669"/>
    <property type="project" value="TreeGrafter"/>
</dbReference>
<evidence type="ECO:0000256" key="6">
    <source>
        <dbReference type="ARBA" id="ARBA00022723"/>
    </source>
</evidence>
<dbReference type="GO" id="GO:0016020">
    <property type="term" value="C:membrane"/>
    <property type="evidence" value="ECO:0007669"/>
    <property type="project" value="UniProtKB-SubCell"/>
</dbReference>
<keyword evidence="7" id="KW-0249">Electron transport</keyword>
<feature type="transmembrane region" description="Helical" evidence="12">
    <location>
        <begin position="426"/>
        <end position="449"/>
    </location>
</feature>
<dbReference type="STRING" id="33097.A0A150GBF9"/>
<dbReference type="CDD" id="cd09631">
    <property type="entry name" value="DOMON_DOH"/>
    <property type="match status" value="1"/>
</dbReference>
<evidence type="ECO:0000256" key="8">
    <source>
        <dbReference type="ARBA" id="ARBA00022989"/>
    </source>
</evidence>
<evidence type="ECO:0000256" key="5">
    <source>
        <dbReference type="ARBA" id="ARBA00022692"/>
    </source>
</evidence>
<keyword evidence="15" id="KW-1185">Reference proteome</keyword>
<evidence type="ECO:0000256" key="10">
    <source>
        <dbReference type="ARBA" id="ARBA00023136"/>
    </source>
</evidence>
<dbReference type="InterPro" id="IPR045266">
    <property type="entry name" value="DOH_DOMON"/>
</dbReference>
<dbReference type="PROSITE" id="PS50836">
    <property type="entry name" value="DOMON"/>
    <property type="match status" value="1"/>
</dbReference>
<dbReference type="EMBL" id="LSYV01000038">
    <property type="protein sequence ID" value="KXZ47181.1"/>
    <property type="molecule type" value="Genomic_DNA"/>
</dbReference>
<dbReference type="AlphaFoldDB" id="A0A150GBF9"/>
<organism evidence="14 15">
    <name type="scientific">Gonium pectorale</name>
    <name type="common">Green alga</name>
    <dbReference type="NCBI Taxonomy" id="33097"/>
    <lineage>
        <taxon>Eukaryota</taxon>
        <taxon>Viridiplantae</taxon>
        <taxon>Chlorophyta</taxon>
        <taxon>core chlorophytes</taxon>
        <taxon>Chlorophyceae</taxon>
        <taxon>CS clade</taxon>
        <taxon>Chlamydomonadales</taxon>
        <taxon>Volvocaceae</taxon>
        <taxon>Gonium</taxon>
    </lineage>
</organism>
<dbReference type="InterPro" id="IPR045150">
    <property type="entry name" value="CYB561D1/2"/>
</dbReference>
<keyword evidence="10 12" id="KW-0472">Membrane</keyword>
<feature type="transmembrane region" description="Helical" evidence="12">
    <location>
        <begin position="345"/>
        <end position="366"/>
    </location>
</feature>
<dbReference type="CDD" id="cd08760">
    <property type="entry name" value="Cyt_b561_FRRS1_like"/>
    <property type="match status" value="1"/>
</dbReference>
<keyword evidence="6" id="KW-0479">Metal-binding</keyword>
<dbReference type="GO" id="GO:0140575">
    <property type="term" value="F:transmembrane monodehydroascorbate reductase activity"/>
    <property type="evidence" value="ECO:0007669"/>
    <property type="project" value="InterPro"/>
</dbReference>
<evidence type="ECO:0000256" key="7">
    <source>
        <dbReference type="ARBA" id="ARBA00022982"/>
    </source>
</evidence>
<comment type="subcellular location">
    <subcellularLocation>
        <location evidence="2">Membrane</location>
        <topology evidence="2">Multi-pass membrane protein</topology>
    </subcellularLocation>
</comment>
<evidence type="ECO:0000256" key="9">
    <source>
        <dbReference type="ARBA" id="ARBA00023004"/>
    </source>
</evidence>
<dbReference type="InterPro" id="IPR005018">
    <property type="entry name" value="DOMON_domain"/>
</dbReference>
<feature type="compositionally biased region" description="Low complexity" evidence="11">
    <location>
        <begin position="312"/>
        <end position="323"/>
    </location>
</feature>
<protein>
    <recommendedName>
        <fullName evidence="13">DOMON domain-containing protein</fullName>
    </recommendedName>
</protein>
<keyword evidence="8 12" id="KW-1133">Transmembrane helix</keyword>
<evidence type="ECO:0000259" key="13">
    <source>
        <dbReference type="PROSITE" id="PS50836"/>
    </source>
</evidence>
<evidence type="ECO:0000256" key="2">
    <source>
        <dbReference type="ARBA" id="ARBA00004141"/>
    </source>
</evidence>
<sequence>MVLVSRSIKIAARGAGWVGLGVAAGPGAAMVDADILMARVYGRNGSAALYDMWADGFAPPKPDTALGCASQATLISGSQSGGVTTVTFRRPLAASDRCDRPLVKGGRNHLLYAWNPSSDDVMQYHGSATRGMASIALTSLTSPSSATNGNKSSGSGGSTGGGGGGGSTGGAGGGIGGGSTDGGGIGGGGSTDGGGSGDDDTDGGALDIDDPVPVLRVHGILMSIAFGLLLPLAVLANRLKNSRLVAEVEARRRRAAAAAVAPAAAAVAMAGARSSSTGGSGRTNNTPAAAAGGGGSGGGRDGEDGRQRRQQRQQQQGPRAPAAVTVDDDGDEYDAVPRGRLVGRLFACHIALNLLGVLTATAGFALNFTRLRGVLPPLAQVPYSHGSLGVAVMALLYVQALYPWLRPAPSPLTPLRRGWELLHTSLGRSIALLGLANAVLGAHIFITAFGGSVRLFAGLLAVPPACVALATSVLDRLNWQQELLRLRLRLRRHYDDAQLAGMR</sequence>
<accession>A0A150GBF9</accession>
<evidence type="ECO:0000313" key="15">
    <source>
        <dbReference type="Proteomes" id="UP000075714"/>
    </source>
</evidence>
<keyword evidence="5 12" id="KW-0812">Transmembrane</keyword>
<dbReference type="SMART" id="SM00665">
    <property type="entry name" value="B561"/>
    <property type="match status" value="1"/>
</dbReference>
<feature type="compositionally biased region" description="Gly residues" evidence="11">
    <location>
        <begin position="154"/>
        <end position="196"/>
    </location>
</feature>
<comment type="caution">
    <text evidence="14">The sequence shown here is derived from an EMBL/GenBank/DDBJ whole genome shotgun (WGS) entry which is preliminary data.</text>
</comment>
<evidence type="ECO:0000256" key="11">
    <source>
        <dbReference type="SAM" id="MobiDB-lite"/>
    </source>
</evidence>
<dbReference type="PANTHER" id="PTHR15422">
    <property type="entry name" value="OS05G0565100 PROTEIN"/>
    <property type="match status" value="1"/>
</dbReference>
<feature type="transmembrane region" description="Helical" evidence="12">
    <location>
        <begin position="217"/>
        <end position="236"/>
    </location>
</feature>
<dbReference type="SMART" id="SM00664">
    <property type="entry name" value="DoH"/>
    <property type="match status" value="1"/>
</dbReference>
<dbReference type="OrthoDB" id="2448405at2759"/>
<dbReference type="SUPFAM" id="SSF49344">
    <property type="entry name" value="CBD9-like"/>
    <property type="match status" value="1"/>
</dbReference>
<gene>
    <name evidence="14" type="ORF">GPECTOR_37g187</name>
</gene>
<feature type="transmembrane region" description="Helical" evidence="12">
    <location>
        <begin position="455"/>
        <end position="477"/>
    </location>
</feature>
<dbReference type="Pfam" id="PF03351">
    <property type="entry name" value="DOMON"/>
    <property type="match status" value="1"/>
</dbReference>
<evidence type="ECO:0000256" key="4">
    <source>
        <dbReference type="ARBA" id="ARBA00022617"/>
    </source>
</evidence>
<dbReference type="InterPro" id="IPR006593">
    <property type="entry name" value="Cyt_b561/ferric_Rdtase_TM"/>
</dbReference>
<feature type="domain" description="DOMON" evidence="13">
    <location>
        <begin position="1"/>
        <end position="115"/>
    </location>
</feature>
<dbReference type="Gene3D" id="1.20.120.1770">
    <property type="match status" value="1"/>
</dbReference>
<feature type="region of interest" description="Disordered" evidence="11">
    <location>
        <begin position="141"/>
        <end position="205"/>
    </location>
</feature>
<evidence type="ECO:0000256" key="1">
    <source>
        <dbReference type="ARBA" id="ARBA00001970"/>
    </source>
</evidence>
<comment type="cofactor">
    <cofactor evidence="1">
        <name>heme b</name>
        <dbReference type="ChEBI" id="CHEBI:60344"/>
    </cofactor>
</comment>
<keyword evidence="3" id="KW-0813">Transport</keyword>
<keyword evidence="4" id="KW-0349">Heme</keyword>